<comment type="subcellular location">
    <subcellularLocation>
        <location evidence="1">Membrane</location>
    </subcellularLocation>
</comment>
<accession>A0AAW2YS40</accession>
<dbReference type="Pfam" id="PF16016">
    <property type="entry name" value="VASt"/>
    <property type="match status" value="1"/>
</dbReference>
<dbReference type="SUPFAM" id="SSF81383">
    <property type="entry name" value="F-box domain"/>
    <property type="match status" value="1"/>
</dbReference>
<dbReference type="GO" id="GO:0016020">
    <property type="term" value="C:membrane"/>
    <property type="evidence" value="ECO:0007669"/>
    <property type="project" value="UniProtKB-SubCell"/>
</dbReference>
<keyword evidence="7" id="KW-1185">Reference proteome</keyword>
<reference evidence="6 7" key="1">
    <citation type="submission" date="2024-03" db="EMBL/GenBank/DDBJ databases">
        <title>The Acrasis kona genome and developmental transcriptomes reveal deep origins of eukaryotic multicellular pathways.</title>
        <authorList>
            <person name="Sheikh S."/>
            <person name="Fu C.-J."/>
            <person name="Brown M.W."/>
            <person name="Baldauf S.L."/>
        </authorList>
    </citation>
    <scope>NUCLEOTIDE SEQUENCE [LARGE SCALE GENOMIC DNA]</scope>
    <source>
        <strain evidence="6 7">ATCC MYA-3509</strain>
    </source>
</reference>
<feature type="transmembrane region" description="Helical" evidence="4">
    <location>
        <begin position="366"/>
        <end position="391"/>
    </location>
</feature>
<proteinExistence type="predicted"/>
<evidence type="ECO:0000256" key="1">
    <source>
        <dbReference type="ARBA" id="ARBA00004370"/>
    </source>
</evidence>
<keyword evidence="4" id="KW-1133">Transmembrane helix</keyword>
<dbReference type="AlphaFoldDB" id="A0AAW2YS40"/>
<evidence type="ECO:0000259" key="5">
    <source>
        <dbReference type="PROSITE" id="PS51778"/>
    </source>
</evidence>
<organism evidence="6 7">
    <name type="scientific">Acrasis kona</name>
    <dbReference type="NCBI Taxonomy" id="1008807"/>
    <lineage>
        <taxon>Eukaryota</taxon>
        <taxon>Discoba</taxon>
        <taxon>Heterolobosea</taxon>
        <taxon>Tetramitia</taxon>
        <taxon>Eutetramitia</taxon>
        <taxon>Acrasidae</taxon>
        <taxon>Acrasis</taxon>
    </lineage>
</organism>
<dbReference type="Proteomes" id="UP001431209">
    <property type="component" value="Unassembled WGS sequence"/>
</dbReference>
<evidence type="ECO:0000256" key="3">
    <source>
        <dbReference type="SAM" id="MobiDB-lite"/>
    </source>
</evidence>
<evidence type="ECO:0000313" key="7">
    <source>
        <dbReference type="Proteomes" id="UP001431209"/>
    </source>
</evidence>
<gene>
    <name evidence="6" type="ORF">AKO1_010981</name>
</gene>
<evidence type="ECO:0000256" key="2">
    <source>
        <dbReference type="ARBA" id="ARBA00023136"/>
    </source>
</evidence>
<feature type="domain" description="VASt" evidence="5">
    <location>
        <begin position="102"/>
        <end position="273"/>
    </location>
</feature>
<dbReference type="EMBL" id="JAOPGA020000585">
    <property type="protein sequence ID" value="KAL0479646.1"/>
    <property type="molecule type" value="Genomic_DNA"/>
</dbReference>
<feature type="compositionally biased region" description="Basic residues" evidence="3">
    <location>
        <begin position="306"/>
        <end position="316"/>
    </location>
</feature>
<dbReference type="InterPro" id="IPR031968">
    <property type="entry name" value="VASt"/>
</dbReference>
<keyword evidence="4" id="KW-0812">Transmembrane</keyword>
<name>A0AAW2YS40_9EUKA</name>
<evidence type="ECO:0000313" key="6">
    <source>
        <dbReference type="EMBL" id="KAL0479646.1"/>
    </source>
</evidence>
<feature type="region of interest" description="Disordered" evidence="3">
    <location>
        <begin position="285"/>
        <end position="316"/>
    </location>
</feature>
<dbReference type="PROSITE" id="PS51778">
    <property type="entry name" value="VAST"/>
    <property type="match status" value="1"/>
</dbReference>
<dbReference type="PANTHER" id="PTHR47666">
    <property type="entry name" value="PROTEIN VASCULAR ASSOCIATED DEATH 1, CHLOROPLASTIC"/>
    <property type="match status" value="1"/>
</dbReference>
<protein>
    <submittedName>
        <fullName evidence="6">GRAM domain-containing protein</fullName>
    </submittedName>
</protein>
<evidence type="ECO:0000256" key="4">
    <source>
        <dbReference type="SAM" id="Phobius"/>
    </source>
</evidence>
<sequence length="428" mass="48613">MNDKVPDEVFVKILGFCDVRTLCSFGLSCKHSYRTLTQDSNDEPIWMPRVKCLMENQNYQKRPSLSWKKELEFLKTFPPTSFTDSSKVPLNNETFFGPDKFKYFDVATETLPVCSVDALYILFSQDSRSEKVYHDERGDTNMVVEPWQKASDGVGLFRNLEFISPVNNPMGPKTTLVKNAQRLVIFSDAKSFMVQINTKTVDVPYGDCFCMQVEIVIKDNSDGVTCNMSIMCGVIFLKSTFFRWKIEEVAGKESLKNWQVWSQKALSACQTEKSEQNLFSCSGSLLSEDSPSSRGVRSNSGATKSTLKKKKTKHNKKTSFDVAPVIVHSPVKQHAPTPLATPKRSPLTSHVQPPQDQSLLSTVLSWFLQMFGSVNAPLWSLLLFLILFLLIMMPQQMLIGSNLYDLENTLREYKIQDSMSTHNLIKMY</sequence>
<dbReference type="InterPro" id="IPR036047">
    <property type="entry name" value="F-box-like_dom_sf"/>
</dbReference>
<dbReference type="PANTHER" id="PTHR47666:SF1">
    <property type="entry name" value="PROTEIN VASCULAR ASSOCIATED DEATH 1, CHLOROPLASTIC"/>
    <property type="match status" value="1"/>
</dbReference>
<comment type="caution">
    <text evidence="6">The sequence shown here is derived from an EMBL/GenBank/DDBJ whole genome shotgun (WGS) entry which is preliminary data.</text>
</comment>
<keyword evidence="2 4" id="KW-0472">Membrane</keyword>